<dbReference type="Pfam" id="PF02566">
    <property type="entry name" value="OsmC"/>
    <property type="match status" value="1"/>
</dbReference>
<protein>
    <submittedName>
        <fullName evidence="1">Peroxiredoxin</fullName>
    </submittedName>
</protein>
<dbReference type="OrthoDB" id="5297623at2"/>
<dbReference type="Proteomes" id="UP000062788">
    <property type="component" value="Unassembled WGS sequence"/>
</dbReference>
<dbReference type="SUPFAM" id="SSF82784">
    <property type="entry name" value="OsmC-like"/>
    <property type="match status" value="1"/>
</dbReference>
<gene>
    <name evidence="1" type="ORF">WS67_17740</name>
</gene>
<reference evidence="1 2" key="1">
    <citation type="submission" date="2015-11" db="EMBL/GenBank/DDBJ databases">
        <title>Expanding the genomic diversity of Burkholderia species for the development of highly accurate diagnostics.</title>
        <authorList>
            <person name="Sahl J."/>
            <person name="Keim P."/>
            <person name="Wagner D."/>
        </authorList>
    </citation>
    <scope>NUCLEOTIDE SEQUENCE [LARGE SCALE GENOMIC DNA]</scope>
    <source>
        <strain evidence="1 2">TSV85</strain>
    </source>
</reference>
<sequence>MDDKPIVVEVVQLEHFRFRVDFPGIDAPPVLTDEMPPLGDGGAPNPVRLLAAGVANCLAASLLYALQRYRNDPYPVTARVDVDLNRDTAGRLRVAGMAVRLRMGARWPALHHATRALAQFEAFCTVTESVRRGIPVTVDVRDACDDPLNAEAAS</sequence>
<dbReference type="Gene3D" id="3.30.300.20">
    <property type="match status" value="1"/>
</dbReference>
<name>A0A103DZT3_9BURK</name>
<evidence type="ECO:0000313" key="1">
    <source>
        <dbReference type="EMBL" id="KVE25740.1"/>
    </source>
</evidence>
<proteinExistence type="predicted"/>
<keyword evidence="2" id="KW-1185">Reference proteome</keyword>
<dbReference type="InterPro" id="IPR015946">
    <property type="entry name" value="KH_dom-like_a/b"/>
</dbReference>
<dbReference type="AlphaFoldDB" id="A0A103DZT3"/>
<organism evidence="1 2">
    <name type="scientific">Burkholderia singularis</name>
    <dbReference type="NCBI Taxonomy" id="1503053"/>
    <lineage>
        <taxon>Bacteria</taxon>
        <taxon>Pseudomonadati</taxon>
        <taxon>Pseudomonadota</taxon>
        <taxon>Betaproteobacteria</taxon>
        <taxon>Burkholderiales</taxon>
        <taxon>Burkholderiaceae</taxon>
        <taxon>Burkholderia</taxon>
        <taxon>pseudomallei group</taxon>
    </lineage>
</organism>
<dbReference type="EMBL" id="LOWA01000037">
    <property type="protein sequence ID" value="KVE25740.1"/>
    <property type="molecule type" value="Genomic_DNA"/>
</dbReference>
<dbReference type="RefSeq" id="WP_059518757.1">
    <property type="nucleotide sequence ID" value="NZ_LOWA01000037.1"/>
</dbReference>
<comment type="caution">
    <text evidence="1">The sequence shown here is derived from an EMBL/GenBank/DDBJ whole genome shotgun (WGS) entry which is preliminary data.</text>
</comment>
<accession>A0A103DZT3</accession>
<evidence type="ECO:0000313" key="2">
    <source>
        <dbReference type="Proteomes" id="UP000062788"/>
    </source>
</evidence>
<dbReference type="InterPro" id="IPR003718">
    <property type="entry name" value="OsmC/Ohr_fam"/>
</dbReference>
<dbReference type="InterPro" id="IPR036102">
    <property type="entry name" value="OsmC/Ohrsf"/>
</dbReference>